<proteinExistence type="inferred from homology"/>
<dbReference type="PROSITE" id="PS51012">
    <property type="entry name" value="ABC_TM2"/>
    <property type="match status" value="1"/>
</dbReference>
<feature type="transmembrane region" description="Helical" evidence="9">
    <location>
        <begin position="187"/>
        <end position="207"/>
    </location>
</feature>
<sequence>MPVQTVIEARSGWRLIDWRELVRYKDLLTFLVLRDVRVIYKQTVLGIGWAIIRPLFSMIVFSVVFGKMAKVPSDGIPYPIFSYAALVPWTYFATAMTASTESLVKDRRMITKVYFPRLVVPLAPVLAKLMDFAIAFLLLIALMLGYGYAPTWKILFLPILVVMMVATATGAGLWLSALAIQYRDVKYVAQFLVQLLMYAAPVVWPASLVPDQYRLLYGLYPMAGVIEGMRASLLGTGAMPWELIGMGAISTTVIVISGAFYFRRVERVFADVA</sequence>
<reference evidence="11 12" key="1">
    <citation type="submission" date="2019-06" db="EMBL/GenBank/DDBJ databases">
        <title>Persicimonas caeni gen. nov., sp. nov., a predatory bacterium isolated from solar saltern.</title>
        <authorList>
            <person name="Wang S."/>
        </authorList>
    </citation>
    <scope>NUCLEOTIDE SEQUENCE [LARGE SCALE GENOMIC DNA]</scope>
    <source>
        <strain evidence="11 12">YN101</strain>
    </source>
</reference>
<keyword evidence="4 9" id="KW-1003">Cell membrane</keyword>
<dbReference type="AlphaFoldDB" id="A0A4Y6Q4H4"/>
<feature type="transmembrane region" description="Helical" evidence="9">
    <location>
        <begin position="80"/>
        <end position="104"/>
    </location>
</feature>
<dbReference type="PANTHER" id="PTHR30413:SF8">
    <property type="entry name" value="TRANSPORT PERMEASE PROTEIN"/>
    <property type="match status" value="1"/>
</dbReference>
<evidence type="ECO:0000313" key="12">
    <source>
        <dbReference type="Proteomes" id="UP000315995"/>
    </source>
</evidence>
<protein>
    <recommendedName>
        <fullName evidence="9">Transport permease protein</fullName>
    </recommendedName>
</protein>
<accession>A0A5B8YH38</accession>
<evidence type="ECO:0000259" key="10">
    <source>
        <dbReference type="PROSITE" id="PS51012"/>
    </source>
</evidence>
<evidence type="ECO:0000256" key="8">
    <source>
        <dbReference type="ARBA" id="ARBA00023136"/>
    </source>
</evidence>
<evidence type="ECO:0000256" key="7">
    <source>
        <dbReference type="ARBA" id="ARBA00022989"/>
    </source>
</evidence>
<dbReference type="EMBL" id="CP041186">
    <property type="protein sequence ID" value="QDG54885.1"/>
    <property type="molecule type" value="Genomic_DNA"/>
</dbReference>
<dbReference type="GO" id="GO:0015920">
    <property type="term" value="P:lipopolysaccharide transport"/>
    <property type="evidence" value="ECO:0007669"/>
    <property type="project" value="TreeGrafter"/>
</dbReference>
<dbReference type="OrthoDB" id="9786910at2"/>
<dbReference type="GO" id="GO:0140359">
    <property type="term" value="F:ABC-type transporter activity"/>
    <property type="evidence" value="ECO:0007669"/>
    <property type="project" value="InterPro"/>
</dbReference>
<keyword evidence="7 9" id="KW-1133">Transmembrane helix</keyword>
<evidence type="ECO:0000313" key="11">
    <source>
        <dbReference type="EMBL" id="QDG54885.1"/>
    </source>
</evidence>
<keyword evidence="12" id="KW-1185">Reference proteome</keyword>
<evidence type="ECO:0000256" key="3">
    <source>
        <dbReference type="ARBA" id="ARBA00022448"/>
    </source>
</evidence>
<feature type="transmembrane region" description="Helical" evidence="9">
    <location>
        <begin position="125"/>
        <end position="148"/>
    </location>
</feature>
<feature type="domain" description="ABC transmembrane type-2" evidence="10">
    <location>
        <begin position="45"/>
        <end position="265"/>
    </location>
</feature>
<dbReference type="GO" id="GO:0005886">
    <property type="term" value="C:plasma membrane"/>
    <property type="evidence" value="ECO:0007669"/>
    <property type="project" value="UniProtKB-SubCell"/>
</dbReference>
<feature type="transmembrane region" description="Helical" evidence="9">
    <location>
        <begin position="44"/>
        <end position="65"/>
    </location>
</feature>
<keyword evidence="5" id="KW-0997">Cell inner membrane</keyword>
<evidence type="ECO:0000256" key="2">
    <source>
        <dbReference type="ARBA" id="ARBA00007783"/>
    </source>
</evidence>
<evidence type="ECO:0000256" key="5">
    <source>
        <dbReference type="ARBA" id="ARBA00022519"/>
    </source>
</evidence>
<gene>
    <name evidence="11" type="ORF">FIV42_13400</name>
</gene>
<dbReference type="Pfam" id="PF01061">
    <property type="entry name" value="ABC2_membrane"/>
    <property type="match status" value="1"/>
</dbReference>
<organism evidence="11 12">
    <name type="scientific">Persicimonas caeni</name>
    <dbReference type="NCBI Taxonomy" id="2292766"/>
    <lineage>
        <taxon>Bacteria</taxon>
        <taxon>Deltaproteobacteria</taxon>
        <taxon>Bradymonadales</taxon>
        <taxon>Bradymonadaceae</taxon>
        <taxon>Persicimonas</taxon>
    </lineage>
</organism>
<evidence type="ECO:0000256" key="6">
    <source>
        <dbReference type="ARBA" id="ARBA00022692"/>
    </source>
</evidence>
<comment type="similarity">
    <text evidence="2 9">Belongs to the ABC-2 integral membrane protein family.</text>
</comment>
<keyword evidence="8 9" id="KW-0472">Membrane</keyword>
<dbReference type="InterPro" id="IPR047817">
    <property type="entry name" value="ABC2_TM_bact-type"/>
</dbReference>
<comment type="subcellular location">
    <subcellularLocation>
        <location evidence="1">Cell inner membrane</location>
        <topology evidence="1">Multi-pass membrane protein</topology>
    </subcellularLocation>
    <subcellularLocation>
        <location evidence="9">Cell membrane</location>
        <topology evidence="9">Multi-pass membrane protein</topology>
    </subcellularLocation>
</comment>
<feature type="transmembrane region" description="Helical" evidence="9">
    <location>
        <begin position="154"/>
        <end position="175"/>
    </location>
</feature>
<dbReference type="PANTHER" id="PTHR30413">
    <property type="entry name" value="INNER MEMBRANE TRANSPORT PERMEASE"/>
    <property type="match status" value="1"/>
</dbReference>
<dbReference type="InterPro" id="IPR013525">
    <property type="entry name" value="ABC2_TM"/>
</dbReference>
<evidence type="ECO:0000256" key="4">
    <source>
        <dbReference type="ARBA" id="ARBA00022475"/>
    </source>
</evidence>
<dbReference type="Proteomes" id="UP000315995">
    <property type="component" value="Chromosome"/>
</dbReference>
<keyword evidence="6 9" id="KW-0812">Transmembrane</keyword>
<evidence type="ECO:0000256" key="9">
    <source>
        <dbReference type="RuleBase" id="RU361157"/>
    </source>
</evidence>
<name>A0A4Y6Q4H4_PERCE</name>
<keyword evidence="3 9" id="KW-0813">Transport</keyword>
<evidence type="ECO:0000256" key="1">
    <source>
        <dbReference type="ARBA" id="ARBA00004429"/>
    </source>
</evidence>
<accession>A0A4Y6Q4H4</accession>
<feature type="transmembrane region" description="Helical" evidence="9">
    <location>
        <begin position="243"/>
        <end position="262"/>
    </location>
</feature>